<organism evidence="7 8">
    <name type="scientific">Novosphingobium olei</name>
    <dbReference type="NCBI Taxonomy" id="2728851"/>
    <lineage>
        <taxon>Bacteria</taxon>
        <taxon>Pseudomonadati</taxon>
        <taxon>Pseudomonadota</taxon>
        <taxon>Alphaproteobacteria</taxon>
        <taxon>Sphingomonadales</taxon>
        <taxon>Sphingomonadaceae</taxon>
        <taxon>Novosphingobium</taxon>
    </lineage>
</organism>
<name>A0A7Y0BQE7_9SPHN</name>
<dbReference type="GO" id="GO:0051287">
    <property type="term" value="F:NAD binding"/>
    <property type="evidence" value="ECO:0007669"/>
    <property type="project" value="InterPro"/>
</dbReference>
<dbReference type="PANTHER" id="PTHR10996:SF178">
    <property type="entry name" value="2-HYDROXYACID DEHYDROGENASE YGL185C-RELATED"/>
    <property type="match status" value="1"/>
</dbReference>
<sequence>MAALDQAFIVHRLWHDPPAEALARVRGMAASTLAGPVGAALFERLPALEIVANFGVGYDNIDVAVAAARGIVVTNTPGVLDEEVADLALGLLLSTLRRLPQADAFVRAGRWPQGPFPLSPSLRGRTVGILGLGAIGKAIARRLEGFAVPIAYHGRHRQADVLYPWYPTPKALAEACDVLIAILPGGPATRHIVDAAVLEALGPQGVLINVARGSVVDQQALVAALQTGTILAAGLDVFDNEPHVPDALRAMDNVVLLPHLGSASEVTRRAMGALMVENLQSWFATGQPVTPVPETPLRAG</sequence>
<evidence type="ECO:0000256" key="1">
    <source>
        <dbReference type="ARBA" id="ARBA00022857"/>
    </source>
</evidence>
<keyword evidence="1" id="KW-0521">NADP</keyword>
<dbReference type="Proteomes" id="UP000583556">
    <property type="component" value="Unassembled WGS sequence"/>
</dbReference>
<proteinExistence type="inferred from homology"/>
<comment type="caution">
    <text evidence="7">The sequence shown here is derived from an EMBL/GenBank/DDBJ whole genome shotgun (WGS) entry which is preliminary data.</text>
</comment>
<dbReference type="GO" id="GO:0005829">
    <property type="term" value="C:cytosol"/>
    <property type="evidence" value="ECO:0007669"/>
    <property type="project" value="TreeGrafter"/>
</dbReference>
<dbReference type="PANTHER" id="PTHR10996">
    <property type="entry name" value="2-HYDROXYACID DEHYDROGENASE-RELATED"/>
    <property type="match status" value="1"/>
</dbReference>
<dbReference type="InterPro" id="IPR006140">
    <property type="entry name" value="D-isomer_DH_NAD-bd"/>
</dbReference>
<evidence type="ECO:0000313" key="7">
    <source>
        <dbReference type="EMBL" id="NML94637.1"/>
    </source>
</evidence>
<evidence type="ECO:0000256" key="3">
    <source>
        <dbReference type="ARBA" id="ARBA00023027"/>
    </source>
</evidence>
<gene>
    <name evidence="7" type="ORF">HHL27_13265</name>
</gene>
<dbReference type="FunFam" id="3.40.50.720:FF:000213">
    <property type="entry name" value="Putative 2-hydroxyacid dehydrogenase"/>
    <property type="match status" value="1"/>
</dbReference>
<evidence type="ECO:0000256" key="4">
    <source>
        <dbReference type="RuleBase" id="RU003719"/>
    </source>
</evidence>
<accession>A0A7Y0BQE7</accession>
<comment type="similarity">
    <text evidence="4">Belongs to the D-isomer specific 2-hydroxyacid dehydrogenase family.</text>
</comment>
<dbReference type="SUPFAM" id="SSF52283">
    <property type="entry name" value="Formate/glycerate dehydrogenase catalytic domain-like"/>
    <property type="match status" value="1"/>
</dbReference>
<keyword evidence="2 4" id="KW-0560">Oxidoreductase</keyword>
<evidence type="ECO:0000259" key="5">
    <source>
        <dbReference type="Pfam" id="PF00389"/>
    </source>
</evidence>
<dbReference type="AlphaFoldDB" id="A0A7Y0BQE7"/>
<keyword evidence="8" id="KW-1185">Reference proteome</keyword>
<protein>
    <submittedName>
        <fullName evidence="7">2-hydroxyacid dehydrogenase</fullName>
    </submittedName>
</protein>
<dbReference type="InterPro" id="IPR050223">
    <property type="entry name" value="D-isomer_2-hydroxyacid_DH"/>
</dbReference>
<dbReference type="Gene3D" id="3.40.50.720">
    <property type="entry name" value="NAD(P)-binding Rossmann-like Domain"/>
    <property type="match status" value="2"/>
</dbReference>
<dbReference type="GO" id="GO:0016618">
    <property type="term" value="F:hydroxypyruvate reductase [NAD(P)H] activity"/>
    <property type="evidence" value="ECO:0007669"/>
    <property type="project" value="TreeGrafter"/>
</dbReference>
<dbReference type="InterPro" id="IPR006139">
    <property type="entry name" value="D-isomer_2_OHA_DH_cat_dom"/>
</dbReference>
<dbReference type="Pfam" id="PF00389">
    <property type="entry name" value="2-Hacid_dh"/>
    <property type="match status" value="1"/>
</dbReference>
<keyword evidence="3" id="KW-0520">NAD</keyword>
<reference evidence="7 8" key="1">
    <citation type="submission" date="2020-04" db="EMBL/GenBank/DDBJ databases">
        <title>Novosphingobium sp. TW-4 isolated from soil.</title>
        <authorList>
            <person name="Dahal R.H."/>
            <person name="Chaudhary D.K."/>
        </authorList>
    </citation>
    <scope>NUCLEOTIDE SEQUENCE [LARGE SCALE GENOMIC DNA]</scope>
    <source>
        <strain evidence="7 8">TW-4</strain>
    </source>
</reference>
<evidence type="ECO:0000313" key="8">
    <source>
        <dbReference type="Proteomes" id="UP000583556"/>
    </source>
</evidence>
<dbReference type="CDD" id="cd12156">
    <property type="entry name" value="HPPR"/>
    <property type="match status" value="1"/>
</dbReference>
<dbReference type="EMBL" id="JABBGM010000005">
    <property type="protein sequence ID" value="NML94637.1"/>
    <property type="molecule type" value="Genomic_DNA"/>
</dbReference>
<dbReference type="InterPro" id="IPR036291">
    <property type="entry name" value="NAD(P)-bd_dom_sf"/>
</dbReference>
<dbReference type="Pfam" id="PF02826">
    <property type="entry name" value="2-Hacid_dh_C"/>
    <property type="match status" value="1"/>
</dbReference>
<feature type="domain" description="D-isomer specific 2-hydroxyacid dehydrogenase NAD-binding" evidence="6">
    <location>
        <begin position="89"/>
        <end position="261"/>
    </location>
</feature>
<evidence type="ECO:0000256" key="2">
    <source>
        <dbReference type="ARBA" id="ARBA00023002"/>
    </source>
</evidence>
<dbReference type="SUPFAM" id="SSF51735">
    <property type="entry name" value="NAD(P)-binding Rossmann-fold domains"/>
    <property type="match status" value="1"/>
</dbReference>
<dbReference type="GO" id="GO:0030267">
    <property type="term" value="F:glyoxylate reductase (NADPH) activity"/>
    <property type="evidence" value="ECO:0007669"/>
    <property type="project" value="TreeGrafter"/>
</dbReference>
<feature type="domain" description="D-isomer specific 2-hydroxyacid dehydrogenase catalytic" evidence="5">
    <location>
        <begin position="21"/>
        <end position="292"/>
    </location>
</feature>
<evidence type="ECO:0000259" key="6">
    <source>
        <dbReference type="Pfam" id="PF02826"/>
    </source>
</evidence>